<dbReference type="EMBL" id="CMVM020000213">
    <property type="status" value="NOT_ANNOTATED_CDS"/>
    <property type="molecule type" value="Genomic_DNA"/>
</dbReference>
<reference evidence="1" key="2">
    <citation type="submission" date="2022-06" db="UniProtKB">
        <authorList>
            <consortium name="EnsemblMetazoa"/>
        </authorList>
    </citation>
    <scope>IDENTIFICATION</scope>
</reference>
<accession>A0A8R1TZ13</accession>
<dbReference type="EnsemblMetazoa" id="OVOC7537.1">
    <property type="protein sequence ID" value="OVOC7537.1"/>
    <property type="gene ID" value="WBGene00244346"/>
</dbReference>
<reference evidence="2" key="1">
    <citation type="submission" date="2013-10" db="EMBL/GenBank/DDBJ databases">
        <title>Genome sequencing of Onchocerca volvulus.</title>
        <authorList>
            <person name="Cotton J."/>
            <person name="Tsai J."/>
            <person name="Stanley E."/>
            <person name="Tracey A."/>
            <person name="Holroyd N."/>
            <person name="Lustigman S."/>
            <person name="Berriman M."/>
        </authorList>
    </citation>
    <scope>NUCLEOTIDE SEQUENCE</scope>
</reference>
<dbReference type="Proteomes" id="UP000024404">
    <property type="component" value="Unassembled WGS sequence"/>
</dbReference>
<sequence>MTADATDGIKWINLKFFDYVNFIIIACPKLWLEVYKTNSENDLKRKTCECRSCRYFYLHDFNRNNELASFANLLDCFLLRSLKWINWKSSEERLPKSITVENLWVKL</sequence>
<keyword evidence="2" id="KW-1185">Reference proteome</keyword>
<organism evidence="1 2">
    <name type="scientific">Onchocerca volvulus</name>
    <dbReference type="NCBI Taxonomy" id="6282"/>
    <lineage>
        <taxon>Eukaryota</taxon>
        <taxon>Metazoa</taxon>
        <taxon>Ecdysozoa</taxon>
        <taxon>Nematoda</taxon>
        <taxon>Chromadorea</taxon>
        <taxon>Rhabditida</taxon>
        <taxon>Spirurina</taxon>
        <taxon>Spiruromorpha</taxon>
        <taxon>Filarioidea</taxon>
        <taxon>Onchocercidae</taxon>
        <taxon>Onchocerca</taxon>
    </lineage>
</organism>
<name>A0A8R1TZ13_ONCVO</name>
<protein>
    <submittedName>
        <fullName evidence="1">Uncharacterized protein</fullName>
    </submittedName>
</protein>
<dbReference type="AlphaFoldDB" id="A0A8R1TZ13"/>
<evidence type="ECO:0000313" key="1">
    <source>
        <dbReference type="EnsemblMetazoa" id="OVOC7537.1"/>
    </source>
</evidence>
<proteinExistence type="predicted"/>
<evidence type="ECO:0000313" key="2">
    <source>
        <dbReference type="Proteomes" id="UP000024404"/>
    </source>
</evidence>